<dbReference type="PROSITE" id="PS50005">
    <property type="entry name" value="TPR"/>
    <property type="match status" value="1"/>
</dbReference>
<evidence type="ECO:0000256" key="2">
    <source>
        <dbReference type="SAM" id="Phobius"/>
    </source>
</evidence>
<protein>
    <submittedName>
        <fullName evidence="3">Tetratricopeptide repeat protein</fullName>
    </submittedName>
</protein>
<dbReference type="GeneID" id="82156648"/>
<comment type="caution">
    <text evidence="3">The sequence shown here is derived from an EMBL/GenBank/DDBJ whole genome shotgun (WGS) entry which is preliminary data.</text>
</comment>
<dbReference type="InterPro" id="IPR019734">
    <property type="entry name" value="TPR_rpt"/>
</dbReference>
<dbReference type="SMART" id="SM00028">
    <property type="entry name" value="TPR"/>
    <property type="match status" value="2"/>
</dbReference>
<proteinExistence type="predicted"/>
<evidence type="ECO:0000256" key="1">
    <source>
        <dbReference type="PROSITE-ProRule" id="PRU00339"/>
    </source>
</evidence>
<evidence type="ECO:0000313" key="4">
    <source>
        <dbReference type="Proteomes" id="UP001193734"/>
    </source>
</evidence>
<dbReference type="InterPro" id="IPR011990">
    <property type="entry name" value="TPR-like_helical_dom_sf"/>
</dbReference>
<dbReference type="Gene3D" id="1.25.40.10">
    <property type="entry name" value="Tetratricopeptide repeat domain"/>
    <property type="match status" value="2"/>
</dbReference>
<name>A0ABX2AUU7_9BACT</name>
<reference evidence="3 4" key="1">
    <citation type="submission" date="2020-05" db="EMBL/GenBank/DDBJ databases">
        <title>Distinct polysaccharide utilization as determinants for interspecies competition between intestinal Prevotella spp.</title>
        <authorList>
            <person name="Galvez E.J.C."/>
            <person name="Iljazovic A."/>
            <person name="Strowig T."/>
        </authorList>
    </citation>
    <scope>NUCLEOTIDE SEQUENCE [LARGE SCALE GENOMIC DNA]</scope>
    <source>
        <strain evidence="3 4">PROD</strain>
    </source>
</reference>
<gene>
    <name evidence="3" type="ORF">HPS55_02605</name>
</gene>
<keyword evidence="4" id="KW-1185">Reference proteome</keyword>
<dbReference type="RefSeq" id="WP_172176889.1">
    <property type="nucleotide sequence ID" value="NZ_CASGIA010000024.1"/>
</dbReference>
<keyword evidence="1" id="KW-0802">TPR repeat</keyword>
<accession>A0ABX2AUU7</accession>
<dbReference type="EMBL" id="JABKKE010000002">
    <property type="protein sequence ID" value="NPE13228.1"/>
    <property type="molecule type" value="Genomic_DNA"/>
</dbReference>
<sequence length="226" mass="24766">MANTKNPESTPIVEESTNSPEALFVKNKNAIIGAVIAIIVIIGGYFAYQELYQGPREEKAATTIAKGQDYFNEGQFDKALNGDGTGYQGFKSIASEYSGTPAGNLANNYAGLCCAQLEKWNEAVEYLEKFDTKDDNTISPAAVGALGNAYAHTNQLDKAVDCLKKAAKMADSNSLSPIWLIQAGEILESQGKKDEALKLYKEVKQKYFNSMQYQSIDKYIERATIK</sequence>
<keyword evidence="2" id="KW-0472">Membrane</keyword>
<dbReference type="Pfam" id="PF13432">
    <property type="entry name" value="TPR_16"/>
    <property type="match status" value="1"/>
</dbReference>
<keyword evidence="2" id="KW-0812">Transmembrane</keyword>
<dbReference type="SUPFAM" id="SSF48452">
    <property type="entry name" value="TPR-like"/>
    <property type="match status" value="1"/>
</dbReference>
<evidence type="ECO:0000313" key="3">
    <source>
        <dbReference type="EMBL" id="NPE13228.1"/>
    </source>
</evidence>
<keyword evidence="2" id="KW-1133">Transmembrane helix</keyword>
<feature type="transmembrane region" description="Helical" evidence="2">
    <location>
        <begin position="30"/>
        <end position="48"/>
    </location>
</feature>
<organism evidence="3 4">
    <name type="scientific">Xylanibacter rodentium</name>
    <dbReference type="NCBI Taxonomy" id="2736289"/>
    <lineage>
        <taxon>Bacteria</taxon>
        <taxon>Pseudomonadati</taxon>
        <taxon>Bacteroidota</taxon>
        <taxon>Bacteroidia</taxon>
        <taxon>Bacteroidales</taxon>
        <taxon>Prevotellaceae</taxon>
        <taxon>Xylanibacter</taxon>
    </lineage>
</organism>
<feature type="repeat" description="TPR" evidence="1">
    <location>
        <begin position="140"/>
        <end position="173"/>
    </location>
</feature>
<dbReference type="Proteomes" id="UP001193734">
    <property type="component" value="Unassembled WGS sequence"/>
</dbReference>